<dbReference type="InterPro" id="IPR035986">
    <property type="entry name" value="PKD_dom_sf"/>
</dbReference>
<dbReference type="Pfam" id="PF18962">
    <property type="entry name" value="Por_Secre_tail"/>
    <property type="match status" value="1"/>
</dbReference>
<dbReference type="Proteomes" id="UP001621706">
    <property type="component" value="Unassembled WGS sequence"/>
</dbReference>
<evidence type="ECO:0000313" key="4">
    <source>
        <dbReference type="Proteomes" id="UP001621706"/>
    </source>
</evidence>
<reference evidence="3 4" key="1">
    <citation type="submission" date="2024-02" db="EMBL/GenBank/DDBJ databases">
        <title>Comparative Genomic Analysis of Flavobacterium Species Causing Columnaris Disease of Freshwater Fish in Thailand: Insights into Virulence and Resistance Mechanisms.</title>
        <authorList>
            <person name="Nguyen D."/>
            <person name="Chokmangmeepisarn P."/>
            <person name="Khianchaikhan K."/>
            <person name="Morishita M."/>
            <person name="Bunnoy A."/>
            <person name="Rodkhum C."/>
        </authorList>
    </citation>
    <scope>NUCLEOTIDE SEQUENCE [LARGE SCALE GENOMIC DNA]</scope>
    <source>
        <strain evidence="3 4">CNRT2201</strain>
    </source>
</reference>
<dbReference type="NCBIfam" id="TIGR04183">
    <property type="entry name" value="Por_Secre_tail"/>
    <property type="match status" value="1"/>
</dbReference>
<evidence type="ECO:0000313" key="3">
    <source>
        <dbReference type="EMBL" id="MFK6999938.1"/>
    </source>
</evidence>
<evidence type="ECO:0000256" key="1">
    <source>
        <dbReference type="ARBA" id="ARBA00022729"/>
    </source>
</evidence>
<dbReference type="InterPro" id="IPR026444">
    <property type="entry name" value="Secre_tail"/>
</dbReference>
<keyword evidence="1" id="KW-0732">Signal</keyword>
<protein>
    <submittedName>
        <fullName evidence="3">T9SS type A sorting domain-containing protein</fullName>
    </submittedName>
</protein>
<dbReference type="SUPFAM" id="SSF52266">
    <property type="entry name" value="SGNH hydrolase"/>
    <property type="match status" value="1"/>
</dbReference>
<dbReference type="Gene3D" id="2.60.40.10">
    <property type="entry name" value="Immunoglobulins"/>
    <property type="match status" value="1"/>
</dbReference>
<sequence length="411" mass="46530">MKKIIILIFFLYNCFELIAQEKILFIGNSMTYYNNMPTLFRDIANAKGKNVQVQQYTQGGTGFINHVNDRAVYNLFASQVWDAVILQPGTGESVGASYRIQETISRGKQLMDSIKKYSPCSKILLYEVSNGIASNPNGNGNYDNYFAIQKKIKDSITAIARGLKIPFAPAGECFKEHYNTNKDLLLHGTYNDVHPGLKGSYLVACSIFNTLYQENVSPCNFYGGIDDVTATYLQRISDNVILKNKPSWLINAYNLYTNFSFVTNGMNIELKNESSNYDSLSWNINNEHRTNDLSPTFNFTSTGAKNIILTTHKNGCSETITKTIQISPLGLDEIIDSDYEYYPNPAKDFIYIKTKKNSQVKFSIIDSNGKIMVREQNLEKNNIDIRSLNTGLYLILLNQENIISKIKLIKH</sequence>
<organism evidence="3 4">
    <name type="scientific">Flavobacterium oreochromis</name>
    <dbReference type="NCBI Taxonomy" id="2906078"/>
    <lineage>
        <taxon>Bacteria</taxon>
        <taxon>Pseudomonadati</taxon>
        <taxon>Bacteroidota</taxon>
        <taxon>Flavobacteriia</taxon>
        <taxon>Flavobacteriales</taxon>
        <taxon>Flavobacteriaceae</taxon>
        <taxon>Flavobacterium</taxon>
    </lineage>
</organism>
<dbReference type="InterPro" id="IPR013783">
    <property type="entry name" value="Ig-like_fold"/>
</dbReference>
<gene>
    <name evidence="3" type="ORF">V3I07_03405</name>
</gene>
<dbReference type="EMBL" id="JAZGZP010000004">
    <property type="protein sequence ID" value="MFK6999938.1"/>
    <property type="molecule type" value="Genomic_DNA"/>
</dbReference>
<dbReference type="CDD" id="cd00229">
    <property type="entry name" value="SGNH_hydrolase"/>
    <property type="match status" value="1"/>
</dbReference>
<dbReference type="RefSeq" id="WP_088401142.1">
    <property type="nucleotide sequence ID" value="NZ_JAZGZP010000004.1"/>
</dbReference>
<accession>A0ABW8P640</accession>
<dbReference type="SUPFAM" id="SSF49299">
    <property type="entry name" value="PKD domain"/>
    <property type="match status" value="1"/>
</dbReference>
<name>A0ABW8P640_9FLAO</name>
<keyword evidence="4" id="KW-1185">Reference proteome</keyword>
<dbReference type="Gene3D" id="3.40.50.1110">
    <property type="entry name" value="SGNH hydrolase"/>
    <property type="match status" value="1"/>
</dbReference>
<comment type="caution">
    <text evidence="3">The sequence shown here is derived from an EMBL/GenBank/DDBJ whole genome shotgun (WGS) entry which is preliminary data.</text>
</comment>
<feature type="domain" description="Secretion system C-terminal sorting" evidence="2">
    <location>
        <begin position="342"/>
        <end position="406"/>
    </location>
</feature>
<evidence type="ECO:0000259" key="2">
    <source>
        <dbReference type="Pfam" id="PF18962"/>
    </source>
</evidence>
<dbReference type="InterPro" id="IPR036514">
    <property type="entry name" value="SGNH_hydro_sf"/>
</dbReference>
<proteinExistence type="predicted"/>